<reference evidence="2" key="1">
    <citation type="submission" date="2019-09" db="EMBL/GenBank/DDBJ databases">
        <authorList>
            <person name="Needham M D."/>
        </authorList>
    </citation>
    <scope>NUCLEOTIDE SEQUENCE</scope>
</reference>
<sequence length="391" mass="43677">MKILTINSSANSDFLSEIFNLTQEYNSHKIPYMAFSTSSYFKNEFIFIDFQENADFITKFLVTKPDLVVIIEKEGFKNTINIESINFLKNCKFDNVKYISYEKKNPIFNLLVELDSISFNNNSVLFHKANTTLYLLKTCSPYELQNALITINNCKVGASIEELDYQGMAYKGDIIHGLLETVKPIYITKKLIYELINKKGEILGHGIIIVDDLFNNPNLLIFPVVAMCKIKVQGKNCKGEIDSTKNKCKGSVVFIQNNEKDVVIRYCITGISPGKHGMHIHEKADFSKGCESAGAHFNPFNKKHGGAVSIERHVGDLGNIIANQDGKSKGVLKLHNSGIMLYGDPKLSIINRSVIIHQGEDDLGKTKHHLSATTGNSGARIGCGKINLLFK</sequence>
<dbReference type="PRINTS" id="PR00068">
    <property type="entry name" value="CUZNDISMTASE"/>
</dbReference>
<accession>A0A5E8CGV5</accession>
<evidence type="ECO:0000259" key="1">
    <source>
        <dbReference type="Pfam" id="PF00080"/>
    </source>
</evidence>
<dbReference type="AlphaFoldDB" id="A0A5E8CGV5"/>
<dbReference type="InterPro" id="IPR018152">
    <property type="entry name" value="SOD_Cu/Zn_BS"/>
</dbReference>
<dbReference type="GO" id="GO:0005507">
    <property type="term" value="F:copper ion binding"/>
    <property type="evidence" value="ECO:0007669"/>
    <property type="project" value="InterPro"/>
</dbReference>
<dbReference type="PROSITE" id="PS00332">
    <property type="entry name" value="SOD_CU_ZN_2"/>
    <property type="match status" value="1"/>
</dbReference>
<protein>
    <submittedName>
        <fullName evidence="2">Copper/zinc superoxide dismutase (SODC)</fullName>
    </submittedName>
</protein>
<evidence type="ECO:0000313" key="2">
    <source>
        <dbReference type="EMBL" id="VVU94643.1"/>
    </source>
</evidence>
<dbReference type="InterPro" id="IPR001424">
    <property type="entry name" value="SOD_Cu_Zn_dom"/>
</dbReference>
<dbReference type="Pfam" id="PF00080">
    <property type="entry name" value="Sod_Cu"/>
    <property type="match status" value="1"/>
</dbReference>
<dbReference type="CDD" id="cd00305">
    <property type="entry name" value="Cu-Zn_Superoxide_Dismutase"/>
    <property type="match status" value="1"/>
</dbReference>
<dbReference type="InterPro" id="IPR036423">
    <property type="entry name" value="SOD-like_Cu/Zn_dom_sf"/>
</dbReference>
<dbReference type="SUPFAM" id="SSF49329">
    <property type="entry name" value="Cu,Zn superoxide dismutase-like"/>
    <property type="match status" value="1"/>
</dbReference>
<dbReference type="Gene3D" id="2.60.40.200">
    <property type="entry name" value="Superoxide dismutase, copper/zinc binding domain"/>
    <property type="match status" value="1"/>
</dbReference>
<dbReference type="GO" id="GO:0006801">
    <property type="term" value="P:superoxide metabolic process"/>
    <property type="evidence" value="ECO:0007669"/>
    <property type="project" value="InterPro"/>
</dbReference>
<proteinExistence type="predicted"/>
<dbReference type="PANTHER" id="PTHR10003">
    <property type="entry name" value="SUPEROXIDE DISMUTASE CU-ZN -RELATED"/>
    <property type="match status" value="1"/>
</dbReference>
<gene>
    <name evidence="2" type="ORF">CPAV1605_368</name>
</gene>
<dbReference type="InterPro" id="IPR024134">
    <property type="entry name" value="SOD_Cu/Zn_/chaperone"/>
</dbReference>
<dbReference type="EMBL" id="CABVLZ010000001">
    <property type="protein sequence ID" value="VVU94643.1"/>
    <property type="molecule type" value="Genomic_DNA"/>
</dbReference>
<name>A0A5E8CGV5_9ZZZZ</name>
<feature type="domain" description="Superoxide dismutase copper/zinc binding" evidence="1">
    <location>
        <begin position="249"/>
        <end position="386"/>
    </location>
</feature>
<organism evidence="2">
    <name type="scientific">seawater metagenome</name>
    <dbReference type="NCBI Taxonomy" id="1561972"/>
    <lineage>
        <taxon>unclassified sequences</taxon>
        <taxon>metagenomes</taxon>
        <taxon>ecological metagenomes</taxon>
    </lineage>
</organism>